<dbReference type="Gene3D" id="3.90.650.10">
    <property type="entry name" value="PurM-like C-terminal domain"/>
    <property type="match status" value="1"/>
</dbReference>
<dbReference type="EMBL" id="PYGD01000007">
    <property type="protein sequence ID" value="PSK90629.1"/>
    <property type="molecule type" value="Genomic_DNA"/>
</dbReference>
<dbReference type="PANTHER" id="PTHR10520">
    <property type="entry name" value="TRIFUNCTIONAL PURINE BIOSYNTHETIC PROTEIN ADENOSINE-3-RELATED"/>
    <property type="match status" value="1"/>
</dbReference>
<feature type="domain" description="PurM-like N-terminal" evidence="12">
    <location>
        <begin position="86"/>
        <end position="205"/>
    </location>
</feature>
<dbReference type="SUPFAM" id="SSF55326">
    <property type="entry name" value="PurM N-terminal domain-like"/>
    <property type="match status" value="1"/>
</dbReference>
<dbReference type="GO" id="GO:0046084">
    <property type="term" value="P:adenine biosynthetic process"/>
    <property type="evidence" value="ECO:0007669"/>
    <property type="project" value="TreeGrafter"/>
</dbReference>
<reference evidence="14 15" key="1">
    <citation type="submission" date="2018-03" db="EMBL/GenBank/DDBJ databases">
        <title>Genomic Encyclopedia of Type Strains, Phase III (KMG-III): the genomes of soil and plant-associated and newly described type strains.</title>
        <authorList>
            <person name="Whitman W."/>
        </authorList>
    </citation>
    <scope>NUCLEOTIDE SEQUENCE [LARGE SCALE GENOMIC DNA]</scope>
    <source>
        <strain evidence="14 15">CGMCC 1.12700</strain>
    </source>
</reference>
<evidence type="ECO:0000256" key="2">
    <source>
        <dbReference type="ARBA" id="ARBA00010280"/>
    </source>
</evidence>
<accession>A0A2P8D084</accession>
<evidence type="ECO:0000256" key="10">
    <source>
        <dbReference type="ARBA" id="ARBA00033093"/>
    </source>
</evidence>
<dbReference type="Proteomes" id="UP000240572">
    <property type="component" value="Unassembled WGS sequence"/>
</dbReference>
<comment type="catalytic activity">
    <reaction evidence="11">
        <text>2-formamido-N(1)-(5-O-phospho-beta-D-ribosyl)acetamidine + ATP = 5-amino-1-(5-phospho-beta-D-ribosyl)imidazole + ADP + phosphate + H(+)</text>
        <dbReference type="Rhea" id="RHEA:23032"/>
        <dbReference type="ChEBI" id="CHEBI:15378"/>
        <dbReference type="ChEBI" id="CHEBI:30616"/>
        <dbReference type="ChEBI" id="CHEBI:43474"/>
        <dbReference type="ChEBI" id="CHEBI:137981"/>
        <dbReference type="ChEBI" id="CHEBI:147287"/>
        <dbReference type="ChEBI" id="CHEBI:456216"/>
        <dbReference type="EC" id="6.3.3.1"/>
    </reaction>
</comment>
<evidence type="ECO:0000313" key="15">
    <source>
        <dbReference type="Proteomes" id="UP000240572"/>
    </source>
</evidence>
<evidence type="ECO:0000256" key="7">
    <source>
        <dbReference type="ARBA" id="ARBA00022840"/>
    </source>
</evidence>
<evidence type="ECO:0000259" key="12">
    <source>
        <dbReference type="Pfam" id="PF00586"/>
    </source>
</evidence>
<dbReference type="SUPFAM" id="SSF56042">
    <property type="entry name" value="PurM C-terminal domain-like"/>
    <property type="match status" value="1"/>
</dbReference>
<evidence type="ECO:0000256" key="1">
    <source>
        <dbReference type="ARBA" id="ARBA00004686"/>
    </source>
</evidence>
<dbReference type="Gene3D" id="3.30.1330.10">
    <property type="entry name" value="PurM-like, N-terminal domain"/>
    <property type="match status" value="1"/>
</dbReference>
<dbReference type="GO" id="GO:0005524">
    <property type="term" value="F:ATP binding"/>
    <property type="evidence" value="ECO:0007669"/>
    <property type="project" value="UniProtKB-KW"/>
</dbReference>
<proteinExistence type="inferred from homology"/>
<keyword evidence="15" id="KW-1185">Reference proteome</keyword>
<comment type="caution">
    <text evidence="14">The sequence shown here is derived from an EMBL/GenBank/DDBJ whole genome shotgun (WGS) entry which is preliminary data.</text>
</comment>
<evidence type="ECO:0000256" key="8">
    <source>
        <dbReference type="ARBA" id="ARBA00031908"/>
    </source>
</evidence>
<dbReference type="InterPro" id="IPR036921">
    <property type="entry name" value="PurM-like_N_sf"/>
</dbReference>
<dbReference type="Pfam" id="PF02769">
    <property type="entry name" value="AIRS_C"/>
    <property type="match status" value="1"/>
</dbReference>
<organism evidence="14 15">
    <name type="scientific">Taibaiella chishuiensis</name>
    <dbReference type="NCBI Taxonomy" id="1434707"/>
    <lineage>
        <taxon>Bacteria</taxon>
        <taxon>Pseudomonadati</taxon>
        <taxon>Bacteroidota</taxon>
        <taxon>Chitinophagia</taxon>
        <taxon>Chitinophagales</taxon>
        <taxon>Chitinophagaceae</taxon>
        <taxon>Taibaiella</taxon>
    </lineage>
</organism>
<comment type="similarity">
    <text evidence="2">Belongs to the AIR synthase family.</text>
</comment>
<name>A0A2P8D084_9BACT</name>
<evidence type="ECO:0000256" key="3">
    <source>
        <dbReference type="ARBA" id="ARBA00013047"/>
    </source>
</evidence>
<dbReference type="InterPro" id="IPR004733">
    <property type="entry name" value="PurM_cligase"/>
</dbReference>
<sequence>MPAAANKGLIPGQDQAPYLTGATCEAVKMITFALQHNFCMNPQDRYALRGVSAQKEEVHQAVAKLDKGLFPKAFCKIYPDYWGNDPDYCSIMHADGAGTKSILAYLYWKETGDMSVWKGVAIDSIVMNIDDMLCVGATGPFTYSSTIGRNKHLIPGEVIGGIINGSQEFFDTLKTYGIDVHFMGGETADVGDVVRTVIVDGTMACRMPRKKIVTTDHIQPGDVIVSFASYGQAVYETEYNSGIGSNGLTSARHELLHHDYAAKYPESLDPALPKEVVYNGIYKLTDATETPLDAGKLILSPTRTYAPLVLKVLENHFDKIHGIIHCSGGGQTKCLHYLPQGLKIVKNNLLAAPPIFRMIQQAAGTDWKEMYQVFNMGQRLEIFTDAETAKALVELAATFHIEAQVSGYVEAAEKNGLTIESEFGTFQY</sequence>
<dbReference type="GO" id="GO:0004637">
    <property type="term" value="F:phosphoribosylamine-glycine ligase activity"/>
    <property type="evidence" value="ECO:0007669"/>
    <property type="project" value="TreeGrafter"/>
</dbReference>
<protein>
    <recommendedName>
        <fullName evidence="4">Phosphoribosylformylglycinamidine cyclo-ligase</fullName>
        <ecNumber evidence="3">6.3.3.1</ecNumber>
    </recommendedName>
    <alternativeName>
        <fullName evidence="9">AIR synthase</fullName>
    </alternativeName>
    <alternativeName>
        <fullName evidence="10">AIRS</fullName>
    </alternativeName>
    <alternativeName>
        <fullName evidence="8">Phosphoribosyl-aminoimidazole synthetase</fullName>
    </alternativeName>
</protein>
<dbReference type="AlphaFoldDB" id="A0A2P8D084"/>
<comment type="pathway">
    <text evidence="1">Purine metabolism; IMP biosynthesis via de novo pathway; 5-amino-1-(5-phospho-D-ribosyl)imidazole from N(2)-formyl-N(1)-(5-phospho-D-ribosyl)glycinamide: step 2/2.</text>
</comment>
<evidence type="ECO:0000256" key="11">
    <source>
        <dbReference type="ARBA" id="ARBA00049057"/>
    </source>
</evidence>
<dbReference type="InterPro" id="IPR036676">
    <property type="entry name" value="PurM-like_C_sf"/>
</dbReference>
<dbReference type="PANTHER" id="PTHR10520:SF12">
    <property type="entry name" value="TRIFUNCTIONAL PURINE BIOSYNTHETIC PROTEIN ADENOSINE-3"/>
    <property type="match status" value="1"/>
</dbReference>
<feature type="domain" description="PurM-like C-terminal" evidence="13">
    <location>
        <begin position="219"/>
        <end position="418"/>
    </location>
</feature>
<dbReference type="InterPro" id="IPR016188">
    <property type="entry name" value="PurM-like_N"/>
</dbReference>
<keyword evidence="5 14" id="KW-0436">Ligase</keyword>
<evidence type="ECO:0000256" key="5">
    <source>
        <dbReference type="ARBA" id="ARBA00022598"/>
    </source>
</evidence>
<evidence type="ECO:0000256" key="4">
    <source>
        <dbReference type="ARBA" id="ARBA00020367"/>
    </source>
</evidence>
<dbReference type="GO" id="GO:0005829">
    <property type="term" value="C:cytosol"/>
    <property type="evidence" value="ECO:0007669"/>
    <property type="project" value="TreeGrafter"/>
</dbReference>
<evidence type="ECO:0000259" key="13">
    <source>
        <dbReference type="Pfam" id="PF02769"/>
    </source>
</evidence>
<keyword evidence="6" id="KW-0547">Nucleotide-binding</keyword>
<keyword evidence="7" id="KW-0067">ATP-binding</keyword>
<dbReference type="GO" id="GO:0004641">
    <property type="term" value="F:phosphoribosylformylglycinamidine cyclo-ligase activity"/>
    <property type="evidence" value="ECO:0007669"/>
    <property type="project" value="UniProtKB-EC"/>
</dbReference>
<gene>
    <name evidence="14" type="ORF">B0I18_10739</name>
</gene>
<dbReference type="GO" id="GO:0006189">
    <property type="term" value="P:'de novo' IMP biosynthetic process"/>
    <property type="evidence" value="ECO:0007669"/>
    <property type="project" value="UniProtKB-UniPathway"/>
</dbReference>
<dbReference type="UniPathway" id="UPA00074">
    <property type="reaction ID" value="UER00129"/>
</dbReference>
<evidence type="ECO:0000256" key="6">
    <source>
        <dbReference type="ARBA" id="ARBA00022741"/>
    </source>
</evidence>
<evidence type="ECO:0000256" key="9">
    <source>
        <dbReference type="ARBA" id="ARBA00032931"/>
    </source>
</evidence>
<evidence type="ECO:0000313" key="14">
    <source>
        <dbReference type="EMBL" id="PSK90629.1"/>
    </source>
</evidence>
<dbReference type="InterPro" id="IPR010918">
    <property type="entry name" value="PurM-like_C_dom"/>
</dbReference>
<dbReference type="EC" id="6.3.3.1" evidence="3"/>
<dbReference type="Pfam" id="PF00586">
    <property type="entry name" value="AIRS"/>
    <property type="match status" value="1"/>
</dbReference>